<keyword evidence="5 7" id="KW-0040">ANK repeat</keyword>
<evidence type="ECO:0000256" key="5">
    <source>
        <dbReference type="ARBA" id="ARBA00023043"/>
    </source>
</evidence>
<keyword evidence="6 8" id="KW-0472">Membrane</keyword>
<dbReference type="InterPro" id="IPR036770">
    <property type="entry name" value="Ankyrin_rpt-contain_sf"/>
</dbReference>
<evidence type="ECO:0000256" key="6">
    <source>
        <dbReference type="ARBA" id="ARBA00023136"/>
    </source>
</evidence>
<feature type="repeat" description="ANK" evidence="7">
    <location>
        <begin position="12"/>
        <end position="35"/>
    </location>
</feature>
<dbReference type="AlphaFoldDB" id="A0AAD5WA26"/>
<dbReference type="PROSITE" id="PS50088">
    <property type="entry name" value="ANK_REPEAT"/>
    <property type="match status" value="1"/>
</dbReference>
<evidence type="ECO:0000256" key="4">
    <source>
        <dbReference type="ARBA" id="ARBA00022989"/>
    </source>
</evidence>
<evidence type="ECO:0000313" key="11">
    <source>
        <dbReference type="Proteomes" id="UP001210211"/>
    </source>
</evidence>
<dbReference type="PANTHER" id="PTHR24186">
    <property type="entry name" value="PROTEIN PHOSPHATASE 1 REGULATORY SUBUNIT"/>
    <property type="match status" value="1"/>
</dbReference>
<evidence type="ECO:0000256" key="8">
    <source>
        <dbReference type="SAM" id="Phobius"/>
    </source>
</evidence>
<dbReference type="SUPFAM" id="SSF48403">
    <property type="entry name" value="Ankyrin repeat"/>
    <property type="match status" value="1"/>
</dbReference>
<feature type="transmembrane region" description="Helical" evidence="8">
    <location>
        <begin position="103"/>
        <end position="123"/>
    </location>
</feature>
<dbReference type="PANTHER" id="PTHR24186:SF50">
    <property type="entry name" value="ANKYRIN REPEAT-CONTAINING PROTEIN ITN1-LIKE ISOFORM X1"/>
    <property type="match status" value="1"/>
</dbReference>
<dbReference type="InterPro" id="IPR002110">
    <property type="entry name" value="Ankyrin_rpt"/>
</dbReference>
<keyword evidence="4 8" id="KW-1133">Transmembrane helix</keyword>
<feature type="transmembrane region" description="Helical" evidence="8">
    <location>
        <begin position="143"/>
        <end position="167"/>
    </location>
</feature>
<name>A0AAD5WA26_9POAL</name>
<dbReference type="Pfam" id="PF13962">
    <property type="entry name" value="PGG"/>
    <property type="match status" value="1"/>
</dbReference>
<dbReference type="Proteomes" id="UP001210211">
    <property type="component" value="Unassembled WGS sequence"/>
</dbReference>
<feature type="transmembrane region" description="Helical" evidence="8">
    <location>
        <begin position="206"/>
        <end position="239"/>
    </location>
</feature>
<proteinExistence type="predicted"/>
<dbReference type="EMBL" id="JAMRDG010000002">
    <property type="protein sequence ID" value="KAJ3684737.1"/>
    <property type="molecule type" value="Genomic_DNA"/>
</dbReference>
<evidence type="ECO:0000256" key="3">
    <source>
        <dbReference type="ARBA" id="ARBA00022737"/>
    </source>
</evidence>
<dbReference type="SMART" id="SM00248">
    <property type="entry name" value="ANK"/>
    <property type="match status" value="1"/>
</dbReference>
<keyword evidence="11" id="KW-1185">Reference proteome</keyword>
<gene>
    <name evidence="10" type="ORF">LUZ61_013901</name>
</gene>
<dbReference type="PROSITE" id="PS50297">
    <property type="entry name" value="ANK_REP_REGION"/>
    <property type="match status" value="1"/>
</dbReference>
<feature type="transmembrane region" description="Helical" evidence="8">
    <location>
        <begin position="179"/>
        <end position="200"/>
    </location>
</feature>
<accession>A0AAD5WA26</accession>
<evidence type="ECO:0000256" key="2">
    <source>
        <dbReference type="ARBA" id="ARBA00022692"/>
    </source>
</evidence>
<keyword evidence="2 8" id="KW-0812">Transmembrane</keyword>
<comment type="caution">
    <text evidence="10">The sequence shown here is derived from an EMBL/GenBank/DDBJ whole genome shotgun (WGS) entry which is preliminary data.</text>
</comment>
<dbReference type="Gene3D" id="1.25.40.20">
    <property type="entry name" value="Ankyrin repeat-containing domain"/>
    <property type="match status" value="1"/>
</dbReference>
<sequence length="242" mass="26860">MVESMINARDYEGNTPLHIAAMKGHKSVVRAIMEKLNYDQAALVRNRKGKTAFDLSFDLMWDTNKDCRRKINAYVTEKGCYFTREWFEDMITTIPNKLERTQVIGLGSVLITTVAFAAAFTIPGGYNADHGAPVLGKRFMFRAFILANALAFTQAFRSLITIVGPALDDPRDIELEYAHYKFLSAASCMVIAFGLGSYVTLAPVSLPIAIIILVVALLLGINYPFVIYLLPGLLVTYIAMES</sequence>
<evidence type="ECO:0000259" key="9">
    <source>
        <dbReference type="Pfam" id="PF13962"/>
    </source>
</evidence>
<dbReference type="Pfam" id="PF13857">
    <property type="entry name" value="Ank_5"/>
    <property type="match status" value="1"/>
</dbReference>
<dbReference type="InterPro" id="IPR026961">
    <property type="entry name" value="PGG_dom"/>
</dbReference>
<evidence type="ECO:0000313" key="10">
    <source>
        <dbReference type="EMBL" id="KAJ3684737.1"/>
    </source>
</evidence>
<evidence type="ECO:0000256" key="1">
    <source>
        <dbReference type="ARBA" id="ARBA00004141"/>
    </source>
</evidence>
<evidence type="ECO:0000256" key="7">
    <source>
        <dbReference type="PROSITE-ProRule" id="PRU00023"/>
    </source>
</evidence>
<keyword evidence="3" id="KW-0677">Repeat</keyword>
<dbReference type="GO" id="GO:0005886">
    <property type="term" value="C:plasma membrane"/>
    <property type="evidence" value="ECO:0007669"/>
    <property type="project" value="TreeGrafter"/>
</dbReference>
<protein>
    <recommendedName>
        <fullName evidence="9">PGG domain-containing protein</fullName>
    </recommendedName>
</protein>
<organism evidence="10 11">
    <name type="scientific">Rhynchospora tenuis</name>
    <dbReference type="NCBI Taxonomy" id="198213"/>
    <lineage>
        <taxon>Eukaryota</taxon>
        <taxon>Viridiplantae</taxon>
        <taxon>Streptophyta</taxon>
        <taxon>Embryophyta</taxon>
        <taxon>Tracheophyta</taxon>
        <taxon>Spermatophyta</taxon>
        <taxon>Magnoliopsida</taxon>
        <taxon>Liliopsida</taxon>
        <taxon>Poales</taxon>
        <taxon>Cyperaceae</taxon>
        <taxon>Cyperoideae</taxon>
        <taxon>Rhynchosporeae</taxon>
        <taxon>Rhynchospora</taxon>
    </lineage>
</organism>
<reference evidence="10 11" key="1">
    <citation type="journal article" date="2022" name="Cell">
        <title>Repeat-based holocentromeres influence genome architecture and karyotype evolution.</title>
        <authorList>
            <person name="Hofstatter P.G."/>
            <person name="Thangavel G."/>
            <person name="Lux T."/>
            <person name="Neumann P."/>
            <person name="Vondrak T."/>
            <person name="Novak P."/>
            <person name="Zhang M."/>
            <person name="Costa L."/>
            <person name="Castellani M."/>
            <person name="Scott A."/>
            <person name="Toegelov H."/>
            <person name="Fuchs J."/>
            <person name="Mata-Sucre Y."/>
            <person name="Dias Y."/>
            <person name="Vanzela A.L.L."/>
            <person name="Huettel B."/>
            <person name="Almeida C.C.S."/>
            <person name="Simkova H."/>
            <person name="Souza G."/>
            <person name="Pedrosa-Harand A."/>
            <person name="Macas J."/>
            <person name="Mayer K.F.X."/>
            <person name="Houben A."/>
            <person name="Marques A."/>
        </authorList>
    </citation>
    <scope>NUCLEOTIDE SEQUENCE [LARGE SCALE GENOMIC DNA]</scope>
    <source>
        <strain evidence="10">RhyTen1mFocal</strain>
    </source>
</reference>
<feature type="domain" description="PGG" evidence="9">
    <location>
        <begin position="99"/>
        <end position="199"/>
    </location>
</feature>
<comment type="subcellular location">
    <subcellularLocation>
        <location evidence="1">Membrane</location>
        <topology evidence="1">Multi-pass membrane protein</topology>
    </subcellularLocation>
</comment>